<protein>
    <recommendedName>
        <fullName evidence="2">HTH HARE-type domain-containing protein</fullName>
    </recommendedName>
</protein>
<dbReference type="PROSITE" id="PS51913">
    <property type="entry name" value="HTH_HARE"/>
    <property type="match status" value="1"/>
</dbReference>
<evidence type="ECO:0000313" key="3">
    <source>
        <dbReference type="EMBL" id="OGE73900.1"/>
    </source>
</evidence>
<dbReference type="AlphaFoldDB" id="A0A1F5N8Z3"/>
<evidence type="ECO:0000259" key="2">
    <source>
        <dbReference type="PROSITE" id="PS51913"/>
    </source>
</evidence>
<dbReference type="STRING" id="1817821.A2717_04695"/>
<gene>
    <name evidence="3" type="ORF">A2717_04695</name>
</gene>
<organism evidence="3 4">
    <name type="scientific">Candidatus Doudnabacteria bacterium RIFCSPHIGHO2_01_FULL_41_86</name>
    <dbReference type="NCBI Taxonomy" id="1817821"/>
    <lineage>
        <taxon>Bacteria</taxon>
        <taxon>Candidatus Doudnaibacteriota</taxon>
    </lineage>
</organism>
<dbReference type="InterPro" id="IPR000943">
    <property type="entry name" value="RNA_pol_sigma70"/>
</dbReference>
<comment type="caution">
    <text evidence="3">The sequence shown here is derived from an EMBL/GenBank/DDBJ whole genome shotgun (WGS) entry which is preliminary data.</text>
</comment>
<feature type="domain" description="HTH HARE-type" evidence="2">
    <location>
        <begin position="239"/>
        <end position="303"/>
    </location>
</feature>
<evidence type="ECO:0000313" key="4">
    <source>
        <dbReference type="Proteomes" id="UP000177610"/>
    </source>
</evidence>
<name>A0A1F5N8Z3_9BACT</name>
<reference evidence="3 4" key="1">
    <citation type="journal article" date="2016" name="Nat. Commun.">
        <title>Thousands of microbial genomes shed light on interconnected biogeochemical processes in an aquifer system.</title>
        <authorList>
            <person name="Anantharaman K."/>
            <person name="Brown C.T."/>
            <person name="Hug L.A."/>
            <person name="Sharon I."/>
            <person name="Castelle C.J."/>
            <person name="Probst A.J."/>
            <person name="Thomas B.C."/>
            <person name="Singh A."/>
            <person name="Wilkins M.J."/>
            <person name="Karaoz U."/>
            <person name="Brodie E.L."/>
            <person name="Williams K.H."/>
            <person name="Hubbard S.S."/>
            <person name="Banfield J.F."/>
        </authorList>
    </citation>
    <scope>NUCLEOTIDE SEQUENCE [LARGE SCALE GENOMIC DNA]</scope>
</reference>
<dbReference type="InterPro" id="IPR013324">
    <property type="entry name" value="RNA_pol_sigma_r3/r4-like"/>
</dbReference>
<dbReference type="GO" id="GO:0003700">
    <property type="term" value="F:DNA-binding transcription factor activity"/>
    <property type="evidence" value="ECO:0007669"/>
    <property type="project" value="InterPro"/>
</dbReference>
<dbReference type="InterPro" id="IPR007759">
    <property type="entry name" value="Asxl_HARE-HTH"/>
</dbReference>
<accession>A0A1F5N8Z3</accession>
<evidence type="ECO:0000256" key="1">
    <source>
        <dbReference type="ARBA" id="ARBA00023163"/>
    </source>
</evidence>
<sequence>MMETNSNILDKIMGSQTQNSLNEFQPTTLVNNLLALLKERDREIVAKRFGLAGSEMETLEGIGKKHSLTRERVRQIEKDSLNFLKKQNIPELDTAVQLIFDTVKEHGNIVSEEYLMQILQVGKTDFKERQSIKFLLSLSSQFKNLGDSSEYLEAWHIAGFDLSKLEQVLAEFEKILTTTGHVISQDELYQQFKETDFYKQHQMELTDRVLKSYLSVAKSIQINPYNEIGLKNWNEVRPRDVGDKAYLVLKHHGKPEHYSEITKLINDNKFDNRTAYQETVHNELIKDSRFVLIGRGIYALTEWGYKRGVVADVIKEILISFNRPLTRDEIINEVMKRRQVKRNTILVGLSNRKNFQKVGKDKYALANNVE</sequence>
<proteinExistence type="predicted"/>
<dbReference type="InterPro" id="IPR036388">
    <property type="entry name" value="WH-like_DNA-bd_sf"/>
</dbReference>
<dbReference type="PANTHER" id="PTHR30603:SF47">
    <property type="entry name" value="RNA POLYMERASE SIGMA FACTOR SIGD, CHLOROPLASTIC"/>
    <property type="match status" value="1"/>
</dbReference>
<dbReference type="GO" id="GO:0006352">
    <property type="term" value="P:DNA-templated transcription initiation"/>
    <property type="evidence" value="ECO:0007669"/>
    <property type="project" value="InterPro"/>
</dbReference>
<dbReference type="InterPro" id="IPR007630">
    <property type="entry name" value="RNA_pol_sigma70_r4"/>
</dbReference>
<dbReference type="Gene3D" id="1.10.10.1250">
    <property type="entry name" value="RNA polymerase, subunit delta, N-terminal domain"/>
    <property type="match status" value="1"/>
</dbReference>
<dbReference type="SUPFAM" id="SSF88659">
    <property type="entry name" value="Sigma3 and sigma4 domains of RNA polymerase sigma factors"/>
    <property type="match status" value="1"/>
</dbReference>
<dbReference type="Pfam" id="PF04545">
    <property type="entry name" value="Sigma70_r4"/>
    <property type="match status" value="1"/>
</dbReference>
<dbReference type="EMBL" id="MFEH01000004">
    <property type="protein sequence ID" value="OGE73900.1"/>
    <property type="molecule type" value="Genomic_DNA"/>
</dbReference>
<dbReference type="PANTHER" id="PTHR30603">
    <property type="entry name" value="RNA POLYMERASE SIGMA FACTOR RPO"/>
    <property type="match status" value="1"/>
</dbReference>
<dbReference type="Gene3D" id="1.10.10.10">
    <property type="entry name" value="Winged helix-like DNA-binding domain superfamily/Winged helix DNA-binding domain"/>
    <property type="match status" value="1"/>
</dbReference>
<dbReference type="PRINTS" id="PR00046">
    <property type="entry name" value="SIGMA70FCT"/>
</dbReference>
<dbReference type="InterPro" id="IPR038087">
    <property type="entry name" value="RNAP_delta_N_dom_sf"/>
</dbReference>
<dbReference type="InterPro" id="IPR050239">
    <property type="entry name" value="Sigma-70_RNA_pol_init_factors"/>
</dbReference>
<dbReference type="Proteomes" id="UP000177610">
    <property type="component" value="Unassembled WGS sequence"/>
</dbReference>
<keyword evidence="1" id="KW-0804">Transcription</keyword>